<evidence type="ECO:0000313" key="3">
    <source>
        <dbReference type="Proteomes" id="UP000236161"/>
    </source>
</evidence>
<accession>A0A2I0BFA4</accession>
<dbReference type="Proteomes" id="UP000236161">
    <property type="component" value="Unassembled WGS sequence"/>
</dbReference>
<name>A0A2I0BFA4_9ASPA</name>
<keyword evidence="3" id="KW-1185">Reference proteome</keyword>
<reference evidence="2 3" key="1">
    <citation type="journal article" date="2017" name="Nature">
        <title>The Apostasia genome and the evolution of orchids.</title>
        <authorList>
            <person name="Zhang G.Q."/>
            <person name="Liu K.W."/>
            <person name="Li Z."/>
            <person name="Lohaus R."/>
            <person name="Hsiao Y.Y."/>
            <person name="Niu S.C."/>
            <person name="Wang J.Y."/>
            <person name="Lin Y.C."/>
            <person name="Xu Q."/>
            <person name="Chen L.J."/>
            <person name="Yoshida K."/>
            <person name="Fujiwara S."/>
            <person name="Wang Z.W."/>
            <person name="Zhang Y.Q."/>
            <person name="Mitsuda N."/>
            <person name="Wang M."/>
            <person name="Liu G.H."/>
            <person name="Pecoraro L."/>
            <person name="Huang H.X."/>
            <person name="Xiao X.J."/>
            <person name="Lin M."/>
            <person name="Wu X.Y."/>
            <person name="Wu W.L."/>
            <person name="Chen Y.Y."/>
            <person name="Chang S.B."/>
            <person name="Sakamoto S."/>
            <person name="Ohme-Takagi M."/>
            <person name="Yagi M."/>
            <person name="Zeng S.J."/>
            <person name="Shen C.Y."/>
            <person name="Yeh C.M."/>
            <person name="Luo Y.B."/>
            <person name="Tsai W.C."/>
            <person name="Van de Peer Y."/>
            <person name="Liu Z.J."/>
        </authorList>
    </citation>
    <scope>NUCLEOTIDE SEQUENCE [LARGE SCALE GENOMIC DNA]</scope>
    <source>
        <strain evidence="3">cv. Shenzhen</strain>
        <tissue evidence="2">Stem</tissue>
    </source>
</reference>
<feature type="region of interest" description="Disordered" evidence="1">
    <location>
        <begin position="39"/>
        <end position="61"/>
    </location>
</feature>
<proteinExistence type="predicted"/>
<protein>
    <submittedName>
        <fullName evidence="2">Uncharacterized protein</fullName>
    </submittedName>
</protein>
<evidence type="ECO:0000256" key="1">
    <source>
        <dbReference type="SAM" id="MobiDB-lite"/>
    </source>
</evidence>
<feature type="compositionally biased region" description="Polar residues" evidence="1">
    <location>
        <begin position="46"/>
        <end position="61"/>
    </location>
</feature>
<dbReference type="EMBL" id="KZ451885">
    <property type="protein sequence ID" value="PKA66480.1"/>
    <property type="molecule type" value="Genomic_DNA"/>
</dbReference>
<evidence type="ECO:0000313" key="2">
    <source>
        <dbReference type="EMBL" id="PKA66480.1"/>
    </source>
</evidence>
<sequence length="61" mass="6929">MRSFLSSLAVPPPKTTRQRIGSYQKEIHDARRVAMAQPGHSYDQAKPQNLMKTQNAYRGIT</sequence>
<feature type="region of interest" description="Disordered" evidence="1">
    <location>
        <begin position="1"/>
        <end position="21"/>
    </location>
</feature>
<dbReference type="AlphaFoldDB" id="A0A2I0BFA4"/>
<gene>
    <name evidence="2" type="ORF">AXF42_Ash003134</name>
</gene>
<organism evidence="2 3">
    <name type="scientific">Apostasia shenzhenica</name>
    <dbReference type="NCBI Taxonomy" id="1088818"/>
    <lineage>
        <taxon>Eukaryota</taxon>
        <taxon>Viridiplantae</taxon>
        <taxon>Streptophyta</taxon>
        <taxon>Embryophyta</taxon>
        <taxon>Tracheophyta</taxon>
        <taxon>Spermatophyta</taxon>
        <taxon>Magnoliopsida</taxon>
        <taxon>Liliopsida</taxon>
        <taxon>Asparagales</taxon>
        <taxon>Orchidaceae</taxon>
        <taxon>Apostasioideae</taxon>
        <taxon>Apostasia</taxon>
    </lineage>
</organism>